<dbReference type="RefSeq" id="WP_201427871.1">
    <property type="nucleotide sequence ID" value="NZ_JAEQMG010000112.1"/>
</dbReference>
<evidence type="ECO:0000259" key="2">
    <source>
        <dbReference type="Pfam" id="PF18852"/>
    </source>
</evidence>
<keyword evidence="4" id="KW-1185">Reference proteome</keyword>
<feature type="domain" description="Large polyvalent protein associated" evidence="2">
    <location>
        <begin position="6"/>
        <end position="221"/>
    </location>
</feature>
<evidence type="ECO:0000313" key="3">
    <source>
        <dbReference type="EMBL" id="MBK6089076.1"/>
    </source>
</evidence>
<protein>
    <recommendedName>
        <fullName evidence="2">Large polyvalent protein associated domain-containing protein</fullName>
    </recommendedName>
</protein>
<evidence type="ECO:0000256" key="1">
    <source>
        <dbReference type="SAM" id="MobiDB-lite"/>
    </source>
</evidence>
<proteinExistence type="predicted"/>
<dbReference type="EMBL" id="JAEQMG010000112">
    <property type="protein sequence ID" value="MBK6089076.1"/>
    <property type="molecule type" value="Genomic_DNA"/>
</dbReference>
<accession>A0A934WSF8</accession>
<sequence length="278" mass="31798">MRNEKYYGVLDYGDELTPGSELKIEHTVVQDYYDNQIDLVPFIGLGSESISKARDQSVEAEKVIFSKIKDSICEWERQAAITKTYDRALEYLNTHAVAHTSNQWIHENYHDRDMISNMVYEMTVSVWEETKYDRAKQESVPVAWYVTWDVDMRSPKHGCCVEIAGQRRKRYTDKAAAEKYIEGRKKAFAQYFKEISPPIPQNYAEYFKVNGVLLPGYTVEGQAPVPSNKTADEIINEIKGGDCLSNEKKPSVLKKLTEGKTNSSTPAKGAKRKEEQSK</sequence>
<dbReference type="Pfam" id="PF18852">
    <property type="entry name" value="LPD34"/>
    <property type="match status" value="1"/>
</dbReference>
<dbReference type="AlphaFoldDB" id="A0A934WSF8"/>
<evidence type="ECO:0000313" key="4">
    <source>
        <dbReference type="Proteomes" id="UP000633365"/>
    </source>
</evidence>
<feature type="region of interest" description="Disordered" evidence="1">
    <location>
        <begin position="244"/>
        <end position="278"/>
    </location>
</feature>
<reference evidence="3" key="1">
    <citation type="submission" date="2021-01" db="EMBL/GenBank/DDBJ databases">
        <title>Genome public.</title>
        <authorList>
            <person name="Liu C."/>
            <person name="Sun Q."/>
        </authorList>
    </citation>
    <scope>NUCLEOTIDE SEQUENCE</scope>
    <source>
        <strain evidence="3">M6</strain>
    </source>
</reference>
<dbReference type="InterPro" id="IPR040672">
    <property type="entry name" value="LPD34"/>
</dbReference>
<organism evidence="3 4">
    <name type="scientific">Ruminococcus difficilis</name>
    <dbReference type="NCBI Taxonomy" id="2763069"/>
    <lineage>
        <taxon>Bacteria</taxon>
        <taxon>Bacillati</taxon>
        <taxon>Bacillota</taxon>
        <taxon>Clostridia</taxon>
        <taxon>Eubacteriales</taxon>
        <taxon>Oscillospiraceae</taxon>
        <taxon>Ruminococcus</taxon>
    </lineage>
</organism>
<comment type="caution">
    <text evidence="3">The sequence shown here is derived from an EMBL/GenBank/DDBJ whole genome shotgun (WGS) entry which is preliminary data.</text>
</comment>
<name>A0A934WSF8_9FIRM</name>
<feature type="compositionally biased region" description="Basic and acidic residues" evidence="1">
    <location>
        <begin position="245"/>
        <end position="258"/>
    </location>
</feature>
<dbReference type="Proteomes" id="UP000633365">
    <property type="component" value="Unassembled WGS sequence"/>
</dbReference>
<gene>
    <name evidence="3" type="ORF">JKK62_10575</name>
</gene>